<dbReference type="Pfam" id="PF01979">
    <property type="entry name" value="Amidohydro_1"/>
    <property type="match status" value="1"/>
</dbReference>
<dbReference type="PANTHER" id="PTHR43668">
    <property type="entry name" value="ALLANTOINASE"/>
    <property type="match status" value="1"/>
</dbReference>
<dbReference type="GO" id="GO:0004151">
    <property type="term" value="F:dihydroorotase activity"/>
    <property type="evidence" value="ECO:0007669"/>
    <property type="project" value="UniProtKB-EC"/>
</dbReference>
<dbReference type="GO" id="GO:0005737">
    <property type="term" value="C:cytoplasm"/>
    <property type="evidence" value="ECO:0007669"/>
    <property type="project" value="TreeGrafter"/>
</dbReference>
<dbReference type="InterPro" id="IPR032466">
    <property type="entry name" value="Metal_Hydrolase"/>
</dbReference>
<dbReference type="InterPro" id="IPR006680">
    <property type="entry name" value="Amidohydro-rel"/>
</dbReference>
<evidence type="ECO:0000259" key="4">
    <source>
        <dbReference type="Pfam" id="PF01979"/>
    </source>
</evidence>
<dbReference type="PROSITE" id="PS00483">
    <property type="entry name" value="DIHYDROOROTASE_2"/>
    <property type="match status" value="1"/>
</dbReference>
<dbReference type="GO" id="GO:0046872">
    <property type="term" value="F:metal ion binding"/>
    <property type="evidence" value="ECO:0007669"/>
    <property type="project" value="UniProtKB-KW"/>
</dbReference>
<dbReference type="EMBL" id="VSSQ01026066">
    <property type="protein sequence ID" value="MPM74592.1"/>
    <property type="molecule type" value="Genomic_DNA"/>
</dbReference>
<dbReference type="InterPro" id="IPR011059">
    <property type="entry name" value="Metal-dep_hydrolase_composite"/>
</dbReference>
<dbReference type="AlphaFoldDB" id="A0A645CCI7"/>
<evidence type="ECO:0000313" key="5">
    <source>
        <dbReference type="EMBL" id="MPM74592.1"/>
    </source>
</evidence>
<comment type="cofactor">
    <cofactor evidence="1">
        <name>Zn(2+)</name>
        <dbReference type="ChEBI" id="CHEBI:29105"/>
    </cofactor>
</comment>
<sequence length="157" mass="17262">MDLKEEGRFKMNPPIRDESDRLALIEGIKDGTIDVIATDHAPHTAEEKGKGLKNSLMGIVGLETAFPVLYSELVKKKIISLEKLVELLNVNAAKIFGIGTQIKEGQPADLTVFDLDNEYTVNSDDFLSKGKSTPFEGKKVLGKCLMTIVNGEIVWKS</sequence>
<comment type="caution">
    <text evidence="5">The sequence shown here is derived from an EMBL/GenBank/DDBJ whole genome shotgun (WGS) entry which is preliminary data.</text>
</comment>
<evidence type="ECO:0000256" key="2">
    <source>
        <dbReference type="ARBA" id="ARBA00022723"/>
    </source>
</evidence>
<dbReference type="EC" id="3.5.2.3" evidence="5"/>
<reference evidence="5" key="1">
    <citation type="submission" date="2019-08" db="EMBL/GenBank/DDBJ databases">
        <authorList>
            <person name="Kucharzyk K."/>
            <person name="Murdoch R.W."/>
            <person name="Higgins S."/>
            <person name="Loffler F."/>
        </authorList>
    </citation>
    <scope>NUCLEOTIDE SEQUENCE</scope>
</reference>
<evidence type="ECO:0000256" key="3">
    <source>
        <dbReference type="ARBA" id="ARBA00022801"/>
    </source>
</evidence>
<dbReference type="InterPro" id="IPR050138">
    <property type="entry name" value="DHOase/Allantoinase_Hydrolase"/>
</dbReference>
<evidence type="ECO:0000256" key="1">
    <source>
        <dbReference type="ARBA" id="ARBA00001947"/>
    </source>
</evidence>
<gene>
    <name evidence="5" type="primary">pyrC_30</name>
    <name evidence="5" type="ORF">SDC9_121580</name>
</gene>
<protein>
    <submittedName>
        <fullName evidence="5">Dihydroorotase</fullName>
        <ecNumber evidence="5">3.5.2.3</ecNumber>
    </submittedName>
</protein>
<organism evidence="5">
    <name type="scientific">bioreactor metagenome</name>
    <dbReference type="NCBI Taxonomy" id="1076179"/>
    <lineage>
        <taxon>unclassified sequences</taxon>
        <taxon>metagenomes</taxon>
        <taxon>ecological metagenomes</taxon>
    </lineage>
</organism>
<proteinExistence type="predicted"/>
<keyword evidence="2" id="KW-0479">Metal-binding</keyword>
<dbReference type="InterPro" id="IPR002195">
    <property type="entry name" value="Dihydroorotase_CS"/>
</dbReference>
<dbReference type="SUPFAM" id="SSF51338">
    <property type="entry name" value="Composite domain of metallo-dependent hydrolases"/>
    <property type="match status" value="1"/>
</dbReference>
<dbReference type="GO" id="GO:0006145">
    <property type="term" value="P:purine nucleobase catabolic process"/>
    <property type="evidence" value="ECO:0007669"/>
    <property type="project" value="TreeGrafter"/>
</dbReference>
<dbReference type="Gene3D" id="3.20.20.140">
    <property type="entry name" value="Metal-dependent hydrolases"/>
    <property type="match status" value="1"/>
</dbReference>
<name>A0A645CCI7_9ZZZZ</name>
<keyword evidence="3 5" id="KW-0378">Hydrolase</keyword>
<accession>A0A645CCI7</accession>
<dbReference type="GO" id="GO:0004038">
    <property type="term" value="F:allantoinase activity"/>
    <property type="evidence" value="ECO:0007669"/>
    <property type="project" value="TreeGrafter"/>
</dbReference>
<feature type="domain" description="Amidohydrolase-related" evidence="4">
    <location>
        <begin position="18"/>
        <end position="154"/>
    </location>
</feature>
<dbReference type="SUPFAM" id="SSF51556">
    <property type="entry name" value="Metallo-dependent hydrolases"/>
    <property type="match status" value="1"/>
</dbReference>
<dbReference type="PANTHER" id="PTHR43668:SF2">
    <property type="entry name" value="ALLANTOINASE"/>
    <property type="match status" value="1"/>
</dbReference>